<dbReference type="InterPro" id="IPR057990">
    <property type="entry name" value="TPR_SYO1"/>
</dbReference>
<protein>
    <submittedName>
        <fullName evidence="5">HEAT repeat-containing protein 3 isoform X1</fullName>
    </submittedName>
</protein>
<dbReference type="SUPFAM" id="SSF48371">
    <property type="entry name" value="ARM repeat"/>
    <property type="match status" value="1"/>
</dbReference>
<keyword evidence="4" id="KW-1185">Reference proteome</keyword>
<gene>
    <name evidence="5" type="primary">LOC107066999</name>
</gene>
<organism evidence="4 5">
    <name type="scientific">Polistes dominula</name>
    <name type="common">European paper wasp</name>
    <name type="synonym">Vespa dominula</name>
    <dbReference type="NCBI Taxonomy" id="743375"/>
    <lineage>
        <taxon>Eukaryota</taxon>
        <taxon>Metazoa</taxon>
        <taxon>Ecdysozoa</taxon>
        <taxon>Arthropoda</taxon>
        <taxon>Hexapoda</taxon>
        <taxon>Insecta</taxon>
        <taxon>Pterygota</taxon>
        <taxon>Neoptera</taxon>
        <taxon>Endopterygota</taxon>
        <taxon>Hymenoptera</taxon>
        <taxon>Apocrita</taxon>
        <taxon>Aculeata</taxon>
        <taxon>Vespoidea</taxon>
        <taxon>Vespidae</taxon>
        <taxon>Polistinae</taxon>
        <taxon>Polistini</taxon>
        <taxon>Polistes</taxon>
    </lineage>
</organism>
<dbReference type="Proteomes" id="UP000694924">
    <property type="component" value="Unplaced"/>
</dbReference>
<dbReference type="InterPro" id="IPR052616">
    <property type="entry name" value="SYO1-like"/>
</dbReference>
<dbReference type="Gene3D" id="1.25.10.10">
    <property type="entry name" value="Leucine-rich Repeat Variant"/>
    <property type="match status" value="1"/>
</dbReference>
<dbReference type="PANTHER" id="PTHR13347:SF1">
    <property type="entry name" value="HEAT REPEAT-CONTAINING PROTEIN 3"/>
    <property type="match status" value="1"/>
</dbReference>
<evidence type="ECO:0000313" key="4">
    <source>
        <dbReference type="Proteomes" id="UP000694924"/>
    </source>
</evidence>
<feature type="domain" description="SYO1-like TPR repeats" evidence="3">
    <location>
        <begin position="468"/>
        <end position="725"/>
    </location>
</feature>
<feature type="region of interest" description="Disordered" evidence="2">
    <location>
        <begin position="434"/>
        <end position="455"/>
    </location>
</feature>
<sequence>MGKNKRKRNKSYTENTAKLVSKNYFDKSVNCTKNNEEEGMVYDEMGKNKRKRIKSYTENPTGLVSDNHFDESEDCIKDSKKEDLLMVYNEMVKNKLKRNKPHTENPTGLVSNNHFDESEDCINENKEEKLRLVYDEIQSLAIEEKLSGLRTLESMSFDEGMAERIASDGIAKMIGPLLVDHNIIVRAAVVSALRHIAENGKEGTITKFINDDIMTPLSTLFVKDYRKWQPKLDPIVAENICDEKETFIDAVTLLLILCENNEMAVKHSNKLCLLSILLQYLNVTACGIEISTVIAQCILTLSEDNSIAIEILKEYKQDLLNILNLQVSDNLPFYDLILLKTLIIGILLNMHCFTKNNEIDIFNEVMKILLETLAIDNNSLSHDLCTILSTENGILSKETLKKIQEFKKLLVAQQQTLEILTNLCTDEEENELLSDLDDSDEMNEEEPMDKDEPNETDLSGIISSLPVEIIEIITNFNIIKKVWIKTVNIDNEIRECFSKSIEGKALLKQICVLRCRAYSCAHNLLFITDINSANDMKDLYDIWCQTGKFVFEDKSEYDFELLDSATAVLRACLQKLAKAQENYFSNLTVKDINPMLYCDRLFLNKNVGANVIRIFKHLALLIAQTDTQHKYELMKYMSVFILLTCRDESCAWIKAECLDAVMDIFSDDETDQLAVELSLTSTLPSLVQDFKERVRQQKHLLKDKSGIISTVNENIKRFIKYKIKRWKLLQ</sequence>
<dbReference type="Pfam" id="PF25567">
    <property type="entry name" value="TPR_SYO1"/>
    <property type="match status" value="1"/>
</dbReference>
<dbReference type="GeneID" id="107066999"/>
<dbReference type="InterPro" id="IPR011989">
    <property type="entry name" value="ARM-like"/>
</dbReference>
<evidence type="ECO:0000313" key="5">
    <source>
        <dbReference type="RefSeq" id="XP_015177599.1"/>
    </source>
</evidence>
<dbReference type="RefSeq" id="XP_015177599.1">
    <property type="nucleotide sequence ID" value="XM_015322113.1"/>
</dbReference>
<evidence type="ECO:0000256" key="2">
    <source>
        <dbReference type="SAM" id="MobiDB-lite"/>
    </source>
</evidence>
<reference evidence="5" key="1">
    <citation type="submission" date="2025-08" db="UniProtKB">
        <authorList>
            <consortium name="RefSeq"/>
        </authorList>
    </citation>
    <scope>IDENTIFICATION</scope>
    <source>
        <tissue evidence="5">Whole body</tissue>
    </source>
</reference>
<evidence type="ECO:0000259" key="3">
    <source>
        <dbReference type="Pfam" id="PF25567"/>
    </source>
</evidence>
<accession>A0ABM1IBL2</accession>
<dbReference type="PANTHER" id="PTHR13347">
    <property type="entry name" value="HEAT REPEAT-CONTAINING PROTEIN 3"/>
    <property type="match status" value="1"/>
</dbReference>
<dbReference type="InterPro" id="IPR016024">
    <property type="entry name" value="ARM-type_fold"/>
</dbReference>
<proteinExistence type="inferred from homology"/>
<comment type="similarity">
    <text evidence="1">Belongs to the nuclear import and ribosome assembly adapter family.</text>
</comment>
<name>A0ABM1IBL2_POLDO</name>
<evidence type="ECO:0000256" key="1">
    <source>
        <dbReference type="ARBA" id="ARBA00049983"/>
    </source>
</evidence>